<dbReference type="EMBL" id="ATMK01000002">
    <property type="protein sequence ID" value="KJJ88036.1"/>
    <property type="molecule type" value="Genomic_DNA"/>
</dbReference>
<gene>
    <name evidence="2" type="ORF">M573_102151</name>
</gene>
<feature type="transmembrane region" description="Helical" evidence="1">
    <location>
        <begin position="115"/>
        <end position="135"/>
    </location>
</feature>
<dbReference type="RefSeq" id="WP_028904924.1">
    <property type="nucleotide sequence ID" value="NZ_ATMK01000002.1"/>
</dbReference>
<dbReference type="InterPro" id="IPR019284">
    <property type="entry name" value="RP532"/>
</dbReference>
<keyword evidence="1" id="KW-0472">Membrane</keyword>
<evidence type="ECO:0008006" key="4">
    <source>
        <dbReference type="Google" id="ProtNLM"/>
    </source>
</evidence>
<evidence type="ECO:0000313" key="3">
    <source>
        <dbReference type="Proteomes" id="UP000032541"/>
    </source>
</evidence>
<dbReference type="Proteomes" id="UP000032541">
    <property type="component" value="Unassembled WGS sequence"/>
</dbReference>
<reference evidence="2 3" key="1">
    <citation type="journal article" date="2015" name="BMC Genomics">
        <title>Comparative genome analysis of Prevotella intermedia strain isolated from infected root canal reveals features related to pathogenicity and adaptation.</title>
        <authorList>
            <person name="Ruan Y."/>
            <person name="Shen L."/>
            <person name="Zou Y."/>
            <person name="Qi Z."/>
            <person name="Yin J."/>
            <person name="Jiang J."/>
            <person name="Guo L."/>
            <person name="He L."/>
            <person name="Chen Z."/>
            <person name="Tang Z."/>
            <person name="Qin S."/>
        </authorList>
    </citation>
    <scope>NUCLEOTIDE SEQUENCE [LARGE SCALE GENOMIC DNA]</scope>
    <source>
        <strain evidence="2 3">ZT</strain>
    </source>
</reference>
<comment type="caution">
    <text evidence="2">The sequence shown here is derived from an EMBL/GenBank/DDBJ whole genome shotgun (WGS) entry which is preliminary data.</text>
</comment>
<accession>A0AAP0YZD3</accession>
<keyword evidence="1" id="KW-1133">Transmembrane helix</keyword>
<dbReference type="AlphaFoldDB" id="A0AAP0YZD3"/>
<organism evidence="2 3">
    <name type="scientific">Prevotella intermedia ZT</name>
    <dbReference type="NCBI Taxonomy" id="1347790"/>
    <lineage>
        <taxon>Bacteria</taxon>
        <taxon>Pseudomonadati</taxon>
        <taxon>Bacteroidota</taxon>
        <taxon>Bacteroidia</taxon>
        <taxon>Bacteroidales</taxon>
        <taxon>Prevotellaceae</taxon>
        <taxon>Prevotella</taxon>
    </lineage>
</organism>
<keyword evidence="1" id="KW-0812">Transmembrane</keyword>
<sequence length="143" mass="16150">MSKHSISTRETHVGVGDAIGKQVEQTVSVDDLSLPTAQELKAYQEINPNIVTFLLETSKKEQEHRHKTENKKIDIIRYSEHKNGRMNWWGMFFAFLSLVALVGLSALALYLDHEWFAGIFGFSAVVSIITVFVNAGKDNELKK</sequence>
<evidence type="ECO:0000256" key="1">
    <source>
        <dbReference type="SAM" id="Phobius"/>
    </source>
</evidence>
<feature type="transmembrane region" description="Helical" evidence="1">
    <location>
        <begin position="88"/>
        <end position="109"/>
    </location>
</feature>
<evidence type="ECO:0000313" key="2">
    <source>
        <dbReference type="EMBL" id="KJJ88036.1"/>
    </source>
</evidence>
<proteinExistence type="predicted"/>
<protein>
    <recommendedName>
        <fullName evidence="4">DUF2335 domain-containing protein</fullName>
    </recommendedName>
</protein>
<dbReference type="Pfam" id="PF10097">
    <property type="entry name" value="DUF2335"/>
    <property type="match status" value="1"/>
</dbReference>
<name>A0AAP0YZD3_PREIN</name>
<dbReference type="GeneID" id="34516716"/>